<dbReference type="Pfam" id="PF00482">
    <property type="entry name" value="T2SSF"/>
    <property type="match status" value="1"/>
</dbReference>
<protein>
    <submittedName>
        <fullName evidence="8">Type II secretion system protein F</fullName>
    </submittedName>
</protein>
<accession>A0A518GHN6</accession>
<name>A0A518GHN6_9BACT</name>
<dbReference type="EMBL" id="CP036298">
    <property type="protein sequence ID" value="QDV28106.1"/>
    <property type="molecule type" value="Genomic_DNA"/>
</dbReference>
<feature type="transmembrane region" description="Helical" evidence="6">
    <location>
        <begin position="316"/>
        <end position="349"/>
    </location>
</feature>
<dbReference type="AlphaFoldDB" id="A0A518GHN6"/>
<keyword evidence="3 6" id="KW-0812">Transmembrane</keyword>
<evidence type="ECO:0000256" key="4">
    <source>
        <dbReference type="ARBA" id="ARBA00022989"/>
    </source>
</evidence>
<evidence type="ECO:0000313" key="9">
    <source>
        <dbReference type="Proteomes" id="UP000318017"/>
    </source>
</evidence>
<sequence>MSSQQPSTSARDFLPESKPLSLAQQLAVSQQIAQLVRAKRPIVNELPRMAANSSSEIRQAAKIVDERIAAGATLDSALAGDESRNSRSLSACITAGELGQGMDRLLESWSSLHLANQRSTLALRNAMLYPTLLIVVTLVSVGSVVWRIIPEYQSTYAQFDQQLPSWLQLIAVVREHVAWLLLGMLLCSFLPLWVWYRRRQQYDQEGLPREPVRRMRMQSLAAEVARSLLAAGRPLSEVACLSSRATGGNTEVALNAFKQLQQQQQLPLLSSETNIVLASLRVGVVESSEAIGHLAVVAEYLRDEAYLKSLQQARWVPMLVALVVGGLVLSTYVFLIYLPWVLLLIRIVAPQEYQL</sequence>
<evidence type="ECO:0000259" key="7">
    <source>
        <dbReference type="Pfam" id="PF00482"/>
    </source>
</evidence>
<evidence type="ECO:0000313" key="8">
    <source>
        <dbReference type="EMBL" id="QDV28106.1"/>
    </source>
</evidence>
<evidence type="ECO:0000256" key="6">
    <source>
        <dbReference type="SAM" id="Phobius"/>
    </source>
</evidence>
<keyword evidence="9" id="KW-1185">Reference proteome</keyword>
<comment type="subcellular location">
    <subcellularLocation>
        <location evidence="1">Cell membrane</location>
        <topology evidence="1">Multi-pass membrane protein</topology>
    </subcellularLocation>
</comment>
<dbReference type="InterPro" id="IPR003004">
    <property type="entry name" value="GspF/PilC"/>
</dbReference>
<evidence type="ECO:0000256" key="5">
    <source>
        <dbReference type="ARBA" id="ARBA00023136"/>
    </source>
</evidence>
<dbReference type="GO" id="GO:0005886">
    <property type="term" value="C:plasma membrane"/>
    <property type="evidence" value="ECO:0007669"/>
    <property type="project" value="UniProtKB-SubCell"/>
</dbReference>
<proteinExistence type="predicted"/>
<dbReference type="KEGG" id="ahel:Q31a_65010"/>
<gene>
    <name evidence="8" type="primary">epsF_6</name>
    <name evidence="8" type="ORF">Q31a_65010</name>
</gene>
<evidence type="ECO:0000256" key="1">
    <source>
        <dbReference type="ARBA" id="ARBA00004651"/>
    </source>
</evidence>
<keyword evidence="4 6" id="KW-1133">Transmembrane helix</keyword>
<keyword evidence="5 6" id="KW-0472">Membrane</keyword>
<dbReference type="PANTHER" id="PTHR30012">
    <property type="entry name" value="GENERAL SECRETION PATHWAY PROTEIN"/>
    <property type="match status" value="1"/>
</dbReference>
<dbReference type="PRINTS" id="PR00812">
    <property type="entry name" value="BCTERIALGSPF"/>
</dbReference>
<dbReference type="InterPro" id="IPR018076">
    <property type="entry name" value="T2SS_GspF_dom"/>
</dbReference>
<dbReference type="RefSeq" id="WP_145086537.1">
    <property type="nucleotide sequence ID" value="NZ_CP036298.1"/>
</dbReference>
<evidence type="ECO:0000256" key="2">
    <source>
        <dbReference type="ARBA" id="ARBA00022475"/>
    </source>
</evidence>
<evidence type="ECO:0000256" key="3">
    <source>
        <dbReference type="ARBA" id="ARBA00022692"/>
    </source>
</evidence>
<feature type="domain" description="Type II secretion system protein GspF" evidence="7">
    <location>
        <begin position="30"/>
        <end position="146"/>
    </location>
</feature>
<organism evidence="8 9">
    <name type="scientific">Aureliella helgolandensis</name>
    <dbReference type="NCBI Taxonomy" id="2527968"/>
    <lineage>
        <taxon>Bacteria</taxon>
        <taxon>Pseudomonadati</taxon>
        <taxon>Planctomycetota</taxon>
        <taxon>Planctomycetia</taxon>
        <taxon>Pirellulales</taxon>
        <taxon>Pirellulaceae</taxon>
        <taxon>Aureliella</taxon>
    </lineage>
</organism>
<dbReference type="PANTHER" id="PTHR30012:SF0">
    <property type="entry name" value="TYPE II SECRETION SYSTEM PROTEIN F-RELATED"/>
    <property type="match status" value="1"/>
</dbReference>
<keyword evidence="2" id="KW-1003">Cell membrane</keyword>
<reference evidence="8 9" key="1">
    <citation type="submission" date="2019-02" db="EMBL/GenBank/DDBJ databases">
        <title>Deep-cultivation of Planctomycetes and their phenomic and genomic characterization uncovers novel biology.</title>
        <authorList>
            <person name="Wiegand S."/>
            <person name="Jogler M."/>
            <person name="Boedeker C."/>
            <person name="Pinto D."/>
            <person name="Vollmers J."/>
            <person name="Rivas-Marin E."/>
            <person name="Kohn T."/>
            <person name="Peeters S.H."/>
            <person name="Heuer A."/>
            <person name="Rast P."/>
            <person name="Oberbeckmann S."/>
            <person name="Bunk B."/>
            <person name="Jeske O."/>
            <person name="Meyerdierks A."/>
            <person name="Storesund J.E."/>
            <person name="Kallscheuer N."/>
            <person name="Luecker S."/>
            <person name="Lage O.M."/>
            <person name="Pohl T."/>
            <person name="Merkel B.J."/>
            <person name="Hornburger P."/>
            <person name="Mueller R.-W."/>
            <person name="Bruemmer F."/>
            <person name="Labrenz M."/>
            <person name="Spormann A.M."/>
            <person name="Op den Camp H."/>
            <person name="Overmann J."/>
            <person name="Amann R."/>
            <person name="Jetten M.S.M."/>
            <person name="Mascher T."/>
            <person name="Medema M.H."/>
            <person name="Devos D.P."/>
            <person name="Kaster A.-K."/>
            <person name="Ovreas L."/>
            <person name="Rohde M."/>
            <person name="Galperin M.Y."/>
            <person name="Jogler C."/>
        </authorList>
    </citation>
    <scope>NUCLEOTIDE SEQUENCE [LARGE SCALE GENOMIC DNA]</scope>
    <source>
        <strain evidence="8 9">Q31a</strain>
    </source>
</reference>
<feature type="transmembrane region" description="Helical" evidence="6">
    <location>
        <begin position="177"/>
        <end position="196"/>
    </location>
</feature>
<feature type="transmembrane region" description="Helical" evidence="6">
    <location>
        <begin position="127"/>
        <end position="149"/>
    </location>
</feature>
<dbReference type="Proteomes" id="UP000318017">
    <property type="component" value="Chromosome"/>
</dbReference>